<keyword evidence="4 9" id="KW-0378">Hydrolase</keyword>
<keyword evidence="5 9" id="KW-0862">Zinc</keyword>
<keyword evidence="2 9" id="KW-0645">Protease</keyword>
<name>A0A8J3NV65_9ACTN</name>
<gene>
    <name evidence="11" type="ORF">Cch02nite_70570</name>
</gene>
<evidence type="ECO:0000256" key="4">
    <source>
        <dbReference type="ARBA" id="ARBA00022801"/>
    </source>
</evidence>
<dbReference type="PANTHER" id="PTHR43126:SF2">
    <property type="entry name" value="D-ALANYL-D-ALANINE DIPEPTIDASE"/>
    <property type="match status" value="1"/>
</dbReference>
<evidence type="ECO:0000256" key="10">
    <source>
        <dbReference type="PIRNR" id="PIRNR026671"/>
    </source>
</evidence>
<protein>
    <recommendedName>
        <fullName evidence="9 10">D-alanyl-D-alanine dipeptidase</fullName>
        <shortName evidence="9 10">D-Ala-D-Ala dipeptidase</shortName>
        <ecNumber evidence="9 10">3.4.13.22</ecNumber>
    </recommendedName>
</protein>
<comment type="function">
    <text evidence="9 10">Catalyzes hydrolysis of the D-alanyl-D-alanine dipeptide.</text>
</comment>
<feature type="active site" description="Proton donor/acceptor" evidence="9">
    <location>
        <position position="186"/>
    </location>
</feature>
<keyword evidence="7 9" id="KW-0482">Metalloprotease</keyword>
<feature type="binding site" evidence="9">
    <location>
        <position position="121"/>
    </location>
    <ligand>
        <name>Zn(2+)</name>
        <dbReference type="ChEBI" id="CHEBI:29105"/>
        <note>catalytic</note>
    </ligand>
</feature>
<dbReference type="Gene3D" id="3.30.1380.10">
    <property type="match status" value="1"/>
</dbReference>
<dbReference type="EMBL" id="BONG01000068">
    <property type="protein sequence ID" value="GIF93613.1"/>
    <property type="molecule type" value="Genomic_DNA"/>
</dbReference>
<evidence type="ECO:0000256" key="6">
    <source>
        <dbReference type="ARBA" id="ARBA00022997"/>
    </source>
</evidence>
<dbReference type="GO" id="GO:0008237">
    <property type="term" value="F:metallopeptidase activity"/>
    <property type="evidence" value="ECO:0007669"/>
    <property type="project" value="UniProtKB-KW"/>
</dbReference>
<feature type="binding site" evidence="9">
    <location>
        <position position="128"/>
    </location>
    <ligand>
        <name>Zn(2+)</name>
        <dbReference type="ChEBI" id="CHEBI:29105"/>
        <note>catalytic</note>
    </ligand>
</feature>
<evidence type="ECO:0000256" key="1">
    <source>
        <dbReference type="ARBA" id="ARBA00001362"/>
    </source>
</evidence>
<dbReference type="AlphaFoldDB" id="A0A8J3NV65"/>
<proteinExistence type="inferred from homology"/>
<feature type="site" description="Transition state stabilizer" evidence="9">
    <location>
        <position position="77"/>
    </location>
</feature>
<evidence type="ECO:0000256" key="8">
    <source>
        <dbReference type="ARBA" id="ARBA00023316"/>
    </source>
</evidence>
<comment type="caution">
    <text evidence="11">The sequence shown here is derived from an EMBL/GenBank/DDBJ whole genome shotgun (WGS) entry which is preliminary data.</text>
</comment>
<organism evidence="11 12">
    <name type="scientific">Catellatospora chokoriensis</name>
    <dbReference type="NCBI Taxonomy" id="310353"/>
    <lineage>
        <taxon>Bacteria</taxon>
        <taxon>Bacillati</taxon>
        <taxon>Actinomycetota</taxon>
        <taxon>Actinomycetes</taxon>
        <taxon>Micromonosporales</taxon>
        <taxon>Micromonosporaceae</taxon>
        <taxon>Catellatospora</taxon>
    </lineage>
</organism>
<dbReference type="GO" id="GO:0008270">
    <property type="term" value="F:zinc ion binding"/>
    <property type="evidence" value="ECO:0007669"/>
    <property type="project" value="UniProtKB-UniRule"/>
</dbReference>
<dbReference type="RefSeq" id="WP_191837912.1">
    <property type="nucleotide sequence ID" value="NZ_BAAALB010000030.1"/>
</dbReference>
<dbReference type="Pfam" id="PF01427">
    <property type="entry name" value="Peptidase_M15"/>
    <property type="match status" value="1"/>
</dbReference>
<evidence type="ECO:0000256" key="3">
    <source>
        <dbReference type="ARBA" id="ARBA00022723"/>
    </source>
</evidence>
<evidence type="ECO:0000313" key="11">
    <source>
        <dbReference type="EMBL" id="GIF93613.1"/>
    </source>
</evidence>
<dbReference type="PANTHER" id="PTHR43126">
    <property type="entry name" value="D-ALANYL-D-ALANINE DIPEPTIDASE"/>
    <property type="match status" value="1"/>
</dbReference>
<evidence type="ECO:0000256" key="2">
    <source>
        <dbReference type="ARBA" id="ARBA00022670"/>
    </source>
</evidence>
<dbReference type="GO" id="GO:0006508">
    <property type="term" value="P:proteolysis"/>
    <property type="evidence" value="ECO:0007669"/>
    <property type="project" value="UniProtKB-KW"/>
</dbReference>
<dbReference type="CDD" id="cd14843">
    <property type="entry name" value="D-Ala-D-Ala_dipeptidase_like"/>
    <property type="match status" value="1"/>
</dbReference>
<evidence type="ECO:0000256" key="5">
    <source>
        <dbReference type="ARBA" id="ARBA00022833"/>
    </source>
</evidence>
<comment type="cofactor">
    <cofactor evidence="9">
        <name>Zn(2+)</name>
        <dbReference type="ChEBI" id="CHEBI:29105"/>
    </cofactor>
    <text evidence="9">Binds 1 zinc ion per subunit.</text>
</comment>
<keyword evidence="8 10" id="KW-0961">Cell wall biogenesis/degradation</keyword>
<dbReference type="PIRSF" id="PIRSF026671">
    <property type="entry name" value="AA_dipeptidase"/>
    <property type="match status" value="1"/>
</dbReference>
<evidence type="ECO:0000256" key="7">
    <source>
        <dbReference type="ARBA" id="ARBA00023049"/>
    </source>
</evidence>
<comment type="catalytic activity">
    <reaction evidence="1 9 10">
        <text>D-alanyl-D-alanine + H2O = 2 D-alanine</text>
        <dbReference type="Rhea" id="RHEA:20661"/>
        <dbReference type="ChEBI" id="CHEBI:15377"/>
        <dbReference type="ChEBI" id="CHEBI:57416"/>
        <dbReference type="ChEBI" id="CHEBI:57822"/>
        <dbReference type="EC" id="3.4.13.22"/>
    </reaction>
</comment>
<dbReference type="EC" id="3.4.13.22" evidence="9 10"/>
<dbReference type="InterPro" id="IPR000755">
    <property type="entry name" value="A_A_dipeptidase"/>
</dbReference>
<feature type="binding site" evidence="9">
    <location>
        <position position="189"/>
    </location>
    <ligand>
        <name>Zn(2+)</name>
        <dbReference type="ChEBI" id="CHEBI:29105"/>
        <note>catalytic</note>
    </ligand>
</feature>
<dbReference type="HAMAP" id="MF_01924">
    <property type="entry name" value="A_A_dipeptidase"/>
    <property type="match status" value="1"/>
</dbReference>
<dbReference type="Proteomes" id="UP000619293">
    <property type="component" value="Unassembled WGS sequence"/>
</dbReference>
<keyword evidence="12" id="KW-1185">Reference proteome</keyword>
<dbReference type="GO" id="GO:0160237">
    <property type="term" value="F:D-Ala-D-Ala dipeptidase activity"/>
    <property type="evidence" value="ECO:0007669"/>
    <property type="project" value="UniProtKB-EC"/>
</dbReference>
<accession>A0A8J3NV65</accession>
<comment type="similarity">
    <text evidence="9 10">Belongs to the peptidase M15D family.</text>
</comment>
<dbReference type="InterPro" id="IPR009045">
    <property type="entry name" value="Zn_M74/Hedgehog-like"/>
</dbReference>
<keyword evidence="6 9" id="KW-0224">Dipeptidase</keyword>
<dbReference type="SUPFAM" id="SSF55166">
    <property type="entry name" value="Hedgehog/DD-peptidase"/>
    <property type="match status" value="1"/>
</dbReference>
<dbReference type="GO" id="GO:0071555">
    <property type="term" value="P:cell wall organization"/>
    <property type="evidence" value="ECO:0007669"/>
    <property type="project" value="UniProtKB-KW"/>
</dbReference>
<evidence type="ECO:0000313" key="12">
    <source>
        <dbReference type="Proteomes" id="UP000619293"/>
    </source>
</evidence>
<evidence type="ECO:0000256" key="9">
    <source>
        <dbReference type="HAMAP-Rule" id="MF_01924"/>
    </source>
</evidence>
<reference evidence="11 12" key="1">
    <citation type="submission" date="2021-01" db="EMBL/GenBank/DDBJ databases">
        <title>Whole genome shotgun sequence of Catellatospora chokoriensis NBRC 107358.</title>
        <authorList>
            <person name="Komaki H."/>
            <person name="Tamura T."/>
        </authorList>
    </citation>
    <scope>NUCLEOTIDE SEQUENCE [LARGE SCALE GENOMIC DNA]</scope>
    <source>
        <strain evidence="11 12">NBRC 107358</strain>
    </source>
</reference>
<keyword evidence="3 9" id="KW-0479">Metal-binding</keyword>
<sequence length="217" mass="24078">MDDIVLLSDPAIAAIEVAENHEPLVDLRTVPTLRIDPRLADPAGAYAHVRAGLAERLVKAQALLPRQLRLLVVEGYRPLALQVEYFEARVAKLRPHHPDRDETWLQRQASTYISPPHVAPHVAGAAVDLTLATDDGHELWLGTEVNDSDTTACHTDSPRITPEAAELRQVLGDVLRAAGLVNYPTEWWHWSYGDRYWAHHSGLTQAPYGPVAHLPES</sequence>